<feature type="transmembrane region" description="Helical" evidence="1">
    <location>
        <begin position="102"/>
        <end position="120"/>
    </location>
</feature>
<dbReference type="Proteomes" id="UP001240678">
    <property type="component" value="Unassembled WGS sequence"/>
</dbReference>
<comment type="caution">
    <text evidence="2">The sequence shown here is derived from an EMBL/GenBank/DDBJ whole genome shotgun (WGS) entry which is preliminary data.</text>
</comment>
<reference evidence="2 3" key="1">
    <citation type="submission" date="2016-10" db="EMBL/GenBank/DDBJ databases">
        <title>The genome sequence of Colletotrichum fioriniae PJ7.</title>
        <authorList>
            <person name="Baroncelli R."/>
        </authorList>
    </citation>
    <scope>NUCLEOTIDE SEQUENCE [LARGE SCALE GENOMIC DNA]</scope>
    <source>
        <strain evidence="2 3">IMI 309622</strain>
    </source>
</reference>
<sequence>MDMFVAEAAVEGGDVSGAPSSVVDGSSSLREWFRRRSERAAADFDRLWVLENQERVSFAAAKIGMRKVLLLVLIVLLSLAGAAAAAAAAAGRPGESVWADALLLRFMSVPMTGAVGMGGWCQKGWEIVDVCIAAGMPQAWRRREQIEVDHHVPIASVRHVAEQ</sequence>
<proteinExistence type="predicted"/>
<accession>A0AAI9ZB84</accession>
<dbReference type="GeneID" id="85333218"/>
<evidence type="ECO:0000313" key="3">
    <source>
        <dbReference type="Proteomes" id="UP001240678"/>
    </source>
</evidence>
<dbReference type="RefSeq" id="XP_060321109.1">
    <property type="nucleotide sequence ID" value="XM_060449671.1"/>
</dbReference>
<dbReference type="EMBL" id="MOOE01000001">
    <property type="protein sequence ID" value="KAK1540162.1"/>
    <property type="molecule type" value="Genomic_DNA"/>
</dbReference>
<keyword evidence="1" id="KW-0472">Membrane</keyword>
<keyword evidence="1" id="KW-0812">Transmembrane</keyword>
<keyword evidence="3" id="KW-1185">Reference proteome</keyword>
<evidence type="ECO:0000256" key="1">
    <source>
        <dbReference type="SAM" id="Phobius"/>
    </source>
</evidence>
<feature type="transmembrane region" description="Helical" evidence="1">
    <location>
        <begin position="68"/>
        <end position="90"/>
    </location>
</feature>
<dbReference type="AlphaFoldDB" id="A0AAI9ZB84"/>
<protein>
    <submittedName>
        <fullName evidence="2">Uncharacterized protein</fullName>
    </submittedName>
</protein>
<gene>
    <name evidence="2" type="ORF">CCOS01_01476</name>
</gene>
<evidence type="ECO:0000313" key="2">
    <source>
        <dbReference type="EMBL" id="KAK1540162.1"/>
    </source>
</evidence>
<keyword evidence="1" id="KW-1133">Transmembrane helix</keyword>
<name>A0AAI9ZB84_9PEZI</name>
<organism evidence="2 3">
    <name type="scientific">Colletotrichum costaricense</name>
    <dbReference type="NCBI Taxonomy" id="1209916"/>
    <lineage>
        <taxon>Eukaryota</taxon>
        <taxon>Fungi</taxon>
        <taxon>Dikarya</taxon>
        <taxon>Ascomycota</taxon>
        <taxon>Pezizomycotina</taxon>
        <taxon>Sordariomycetes</taxon>
        <taxon>Hypocreomycetidae</taxon>
        <taxon>Glomerellales</taxon>
        <taxon>Glomerellaceae</taxon>
        <taxon>Colletotrichum</taxon>
        <taxon>Colletotrichum acutatum species complex</taxon>
    </lineage>
</organism>